<proteinExistence type="predicted"/>
<dbReference type="RefSeq" id="WP_066641850.1">
    <property type="nucleotide sequence ID" value="NZ_CP014989.1"/>
</dbReference>
<dbReference type="SMART" id="SM00257">
    <property type="entry name" value="LysM"/>
    <property type="match status" value="1"/>
</dbReference>
<protein>
    <recommendedName>
        <fullName evidence="2">LysM domain-containing protein</fullName>
    </recommendedName>
</protein>
<dbReference type="Pfam" id="PF01476">
    <property type="entry name" value="LysM"/>
    <property type="match status" value="1"/>
</dbReference>
<name>A0A1B1NGF4_9MICO</name>
<reference evidence="3 4" key="1">
    <citation type="submission" date="2016-03" db="EMBL/GenBank/DDBJ databases">
        <title>Shallow-sea hydrothermal system.</title>
        <authorList>
            <person name="Tang K."/>
        </authorList>
    </citation>
    <scope>NUCLEOTIDE SEQUENCE [LARGE SCALE GENOMIC DNA]</scope>
    <source>
        <strain evidence="3 4">JLT9</strain>
    </source>
</reference>
<dbReference type="PROSITE" id="PS51782">
    <property type="entry name" value="LYSM"/>
    <property type="match status" value="1"/>
</dbReference>
<accession>A0A1B1NGF4</accession>
<keyword evidence="4" id="KW-1185">Reference proteome</keyword>
<dbReference type="InterPro" id="IPR036779">
    <property type="entry name" value="LysM_dom_sf"/>
</dbReference>
<dbReference type="InterPro" id="IPR018392">
    <property type="entry name" value="LysM"/>
</dbReference>
<feature type="compositionally biased region" description="Low complexity" evidence="1">
    <location>
        <begin position="27"/>
        <end position="42"/>
    </location>
</feature>
<feature type="region of interest" description="Disordered" evidence="1">
    <location>
        <begin position="12"/>
        <end position="51"/>
    </location>
</feature>
<feature type="domain" description="LysM" evidence="2">
    <location>
        <begin position="53"/>
        <end position="97"/>
    </location>
</feature>
<dbReference type="CDD" id="cd00118">
    <property type="entry name" value="LysM"/>
    <property type="match status" value="1"/>
</dbReference>
<gene>
    <name evidence="3" type="ORF">SGUI_3085</name>
</gene>
<evidence type="ECO:0000313" key="3">
    <source>
        <dbReference type="EMBL" id="ANS80481.1"/>
    </source>
</evidence>
<dbReference type="Gene3D" id="3.10.350.10">
    <property type="entry name" value="LysM domain"/>
    <property type="match status" value="1"/>
</dbReference>
<dbReference type="EMBL" id="CP014989">
    <property type="protein sequence ID" value="ANS80481.1"/>
    <property type="molecule type" value="Genomic_DNA"/>
</dbReference>
<dbReference type="OrthoDB" id="5244690at2"/>
<dbReference type="SUPFAM" id="SSF54106">
    <property type="entry name" value="LysM domain"/>
    <property type="match status" value="1"/>
</dbReference>
<dbReference type="STRING" id="1758689.SGUI_3085"/>
<dbReference type="Proteomes" id="UP000092482">
    <property type="component" value="Chromosome"/>
</dbReference>
<evidence type="ECO:0000256" key="1">
    <source>
        <dbReference type="SAM" id="MobiDB-lite"/>
    </source>
</evidence>
<organism evidence="3 4">
    <name type="scientific">Serinicoccus hydrothermalis</name>
    <dbReference type="NCBI Taxonomy" id="1758689"/>
    <lineage>
        <taxon>Bacteria</taxon>
        <taxon>Bacillati</taxon>
        <taxon>Actinomycetota</taxon>
        <taxon>Actinomycetes</taxon>
        <taxon>Micrococcales</taxon>
        <taxon>Ornithinimicrobiaceae</taxon>
        <taxon>Serinicoccus</taxon>
    </lineage>
</organism>
<dbReference type="AlphaFoldDB" id="A0A1B1NGF4"/>
<sequence length="100" mass="10560">MGLFDRIKDAISGIRGSRTDARPGTEPASSAPAGQGAGAPVAPEREESQNRYATVTVQPGQTLAGIAQERGVDLEEMVRLNGIERPDLVFAGQVFKLPRG</sequence>
<dbReference type="KEGG" id="serj:SGUI_3085"/>
<evidence type="ECO:0000259" key="2">
    <source>
        <dbReference type="PROSITE" id="PS51782"/>
    </source>
</evidence>
<evidence type="ECO:0000313" key="4">
    <source>
        <dbReference type="Proteomes" id="UP000092482"/>
    </source>
</evidence>